<evidence type="ECO:0000256" key="7">
    <source>
        <dbReference type="ARBA" id="ARBA00023306"/>
    </source>
</evidence>
<dbReference type="InterPro" id="IPR050487">
    <property type="entry name" value="FtsQ_DivIB"/>
</dbReference>
<evidence type="ECO:0000256" key="4">
    <source>
        <dbReference type="ARBA" id="ARBA00022692"/>
    </source>
</evidence>
<keyword evidence="4 9" id="KW-0812">Transmembrane</keyword>
<feature type="region of interest" description="Disordered" evidence="8">
    <location>
        <begin position="1"/>
        <end position="25"/>
    </location>
</feature>
<dbReference type="Pfam" id="PF08478">
    <property type="entry name" value="POTRA_1"/>
    <property type="match status" value="1"/>
</dbReference>
<dbReference type="RefSeq" id="WP_307120732.1">
    <property type="nucleotide sequence ID" value="NZ_JAUSTM010000001.1"/>
</dbReference>
<sequence length="412" mass="46212">MSEKDTSHEAWGEEKEQESSKTIDLAEWLRKNHAYLEKRAREKAENPPSDALISDMDGLISESDSFSEQASHGMEDEGQDFDQTSELSEKHENMESPELVDLDSSQEALNSEEEETAPSDDTADGQRDEEESETESETETDATEEPEEGEELIQEGAPAVADEALPERTDAHQKQPLFWKWGLKEKGALRLATLVLAVLLTIVFAGYFVSPLSKVKTMTVEGQSQVSAEDILANTGIYKEDYTLTTFFKQDQMVKLIEEKVVWVKDAAVSYQFPTDFKITVEEHQVIGYVKDGNIYHPVLSSGDVLDSTVATENLPSPFLTFELTDLSQIKEFIVNLSKLEQASPLSRFLSVKHTPTNATEDLLTIETVEGHTIMVPLSEVAVKLPYYEKVIKDLYVPSYIDMEVGIFTYAK</sequence>
<evidence type="ECO:0000256" key="6">
    <source>
        <dbReference type="ARBA" id="ARBA00023136"/>
    </source>
</evidence>
<feature type="domain" description="POTRA" evidence="10">
    <location>
        <begin position="213"/>
        <end position="284"/>
    </location>
</feature>
<protein>
    <submittedName>
        <fullName evidence="11">Cell division protein FtsQ</fullName>
    </submittedName>
</protein>
<dbReference type="InterPro" id="IPR034746">
    <property type="entry name" value="POTRA"/>
</dbReference>
<dbReference type="PANTHER" id="PTHR37820">
    <property type="entry name" value="CELL DIVISION PROTEIN DIVIB"/>
    <property type="match status" value="1"/>
</dbReference>
<evidence type="ECO:0000256" key="1">
    <source>
        <dbReference type="ARBA" id="ARBA00004370"/>
    </source>
</evidence>
<evidence type="ECO:0000313" key="12">
    <source>
        <dbReference type="Proteomes" id="UP001223079"/>
    </source>
</evidence>
<evidence type="ECO:0000313" key="11">
    <source>
        <dbReference type="EMBL" id="MDQ0221491.1"/>
    </source>
</evidence>
<feature type="transmembrane region" description="Helical" evidence="9">
    <location>
        <begin position="188"/>
        <end position="209"/>
    </location>
</feature>
<gene>
    <name evidence="11" type="ORF">J2S23_000022</name>
</gene>
<dbReference type="InterPro" id="IPR013685">
    <property type="entry name" value="POTRA_FtsQ_type"/>
</dbReference>
<evidence type="ECO:0000256" key="9">
    <source>
        <dbReference type="SAM" id="Phobius"/>
    </source>
</evidence>
<comment type="subcellular location">
    <subcellularLocation>
        <location evidence="1">Membrane</location>
    </subcellularLocation>
</comment>
<reference evidence="11 12" key="1">
    <citation type="submission" date="2023-07" db="EMBL/GenBank/DDBJ databases">
        <title>Genomic Encyclopedia of Type Strains, Phase IV (KMG-IV): sequencing the most valuable type-strain genomes for metagenomic binning, comparative biology and taxonomic classification.</title>
        <authorList>
            <person name="Goeker M."/>
        </authorList>
    </citation>
    <scope>NUCLEOTIDE SEQUENCE [LARGE SCALE GENOMIC DNA]</scope>
    <source>
        <strain evidence="11 12">DSM 105143</strain>
    </source>
</reference>
<evidence type="ECO:0000259" key="10">
    <source>
        <dbReference type="PROSITE" id="PS51779"/>
    </source>
</evidence>
<keyword evidence="12" id="KW-1185">Reference proteome</keyword>
<keyword evidence="7" id="KW-0131">Cell cycle</keyword>
<dbReference type="Proteomes" id="UP001223079">
    <property type="component" value="Unassembled WGS sequence"/>
</dbReference>
<evidence type="ECO:0000256" key="2">
    <source>
        <dbReference type="ARBA" id="ARBA00022475"/>
    </source>
</evidence>
<keyword evidence="6 9" id="KW-0472">Membrane</keyword>
<keyword evidence="5 9" id="KW-1133">Transmembrane helix</keyword>
<dbReference type="GO" id="GO:0051301">
    <property type="term" value="P:cell division"/>
    <property type="evidence" value="ECO:0007669"/>
    <property type="project" value="UniProtKB-KW"/>
</dbReference>
<evidence type="ECO:0000256" key="5">
    <source>
        <dbReference type="ARBA" id="ARBA00022989"/>
    </source>
</evidence>
<name>A0ABT9YNC2_9STRE</name>
<organism evidence="11 12">
    <name type="scientific">Streptococcus moroccensis</name>
    <dbReference type="NCBI Taxonomy" id="1451356"/>
    <lineage>
        <taxon>Bacteria</taxon>
        <taxon>Bacillati</taxon>
        <taxon>Bacillota</taxon>
        <taxon>Bacilli</taxon>
        <taxon>Lactobacillales</taxon>
        <taxon>Streptococcaceae</taxon>
        <taxon>Streptococcus</taxon>
    </lineage>
</organism>
<keyword evidence="2" id="KW-1003">Cell membrane</keyword>
<accession>A0ABT9YNC2</accession>
<dbReference type="PROSITE" id="PS51779">
    <property type="entry name" value="POTRA"/>
    <property type="match status" value="1"/>
</dbReference>
<proteinExistence type="predicted"/>
<dbReference type="EMBL" id="JAUSTM010000001">
    <property type="protein sequence ID" value="MDQ0221491.1"/>
    <property type="molecule type" value="Genomic_DNA"/>
</dbReference>
<feature type="region of interest" description="Disordered" evidence="8">
    <location>
        <begin position="39"/>
        <end position="154"/>
    </location>
</feature>
<comment type="caution">
    <text evidence="11">The sequence shown here is derived from an EMBL/GenBank/DDBJ whole genome shotgun (WGS) entry which is preliminary data.</text>
</comment>
<feature type="compositionally biased region" description="Basic and acidic residues" evidence="8">
    <location>
        <begin position="1"/>
        <end position="21"/>
    </location>
</feature>
<evidence type="ECO:0000256" key="8">
    <source>
        <dbReference type="SAM" id="MobiDB-lite"/>
    </source>
</evidence>
<evidence type="ECO:0000256" key="3">
    <source>
        <dbReference type="ARBA" id="ARBA00022618"/>
    </source>
</evidence>
<keyword evidence="3 11" id="KW-0132">Cell division</keyword>
<dbReference type="Gene3D" id="3.40.50.10960">
    <property type="match status" value="1"/>
</dbReference>
<dbReference type="PANTHER" id="PTHR37820:SF1">
    <property type="entry name" value="CELL DIVISION PROTEIN FTSQ"/>
    <property type="match status" value="1"/>
</dbReference>
<feature type="compositionally biased region" description="Acidic residues" evidence="8">
    <location>
        <begin position="110"/>
        <end position="153"/>
    </location>
</feature>